<feature type="transmembrane region" description="Helical" evidence="1">
    <location>
        <begin position="112"/>
        <end position="133"/>
    </location>
</feature>
<evidence type="ECO:0000313" key="3">
    <source>
        <dbReference type="Proteomes" id="UP001501207"/>
    </source>
</evidence>
<keyword evidence="3" id="KW-1185">Reference proteome</keyword>
<organism evidence="2 3">
    <name type="scientific">Compostibacter hankyongensis</name>
    <dbReference type="NCBI Taxonomy" id="1007089"/>
    <lineage>
        <taxon>Bacteria</taxon>
        <taxon>Pseudomonadati</taxon>
        <taxon>Bacteroidota</taxon>
        <taxon>Chitinophagia</taxon>
        <taxon>Chitinophagales</taxon>
        <taxon>Chitinophagaceae</taxon>
        <taxon>Compostibacter</taxon>
    </lineage>
</organism>
<comment type="caution">
    <text evidence="2">The sequence shown here is derived from an EMBL/GenBank/DDBJ whole genome shotgun (WGS) entry which is preliminary data.</text>
</comment>
<dbReference type="Proteomes" id="UP001501207">
    <property type="component" value="Unassembled WGS sequence"/>
</dbReference>
<dbReference type="EMBL" id="BAABFN010000002">
    <property type="protein sequence ID" value="GAA4308557.1"/>
    <property type="molecule type" value="Genomic_DNA"/>
</dbReference>
<reference evidence="3" key="1">
    <citation type="journal article" date="2019" name="Int. J. Syst. Evol. Microbiol.">
        <title>The Global Catalogue of Microorganisms (GCM) 10K type strain sequencing project: providing services to taxonomists for standard genome sequencing and annotation.</title>
        <authorList>
            <consortium name="The Broad Institute Genomics Platform"/>
            <consortium name="The Broad Institute Genome Sequencing Center for Infectious Disease"/>
            <person name="Wu L."/>
            <person name="Ma J."/>
        </authorList>
    </citation>
    <scope>NUCLEOTIDE SEQUENCE [LARGE SCALE GENOMIC DNA]</scope>
    <source>
        <strain evidence="3">JCM 17664</strain>
    </source>
</reference>
<keyword evidence="1" id="KW-0472">Membrane</keyword>
<evidence type="ECO:0000313" key="2">
    <source>
        <dbReference type="EMBL" id="GAA4308557.1"/>
    </source>
</evidence>
<sequence>MKDYLCPMKGKLFHYLGMAAAVLMIVSAYLPWIYIAPIQATYSGMDTGTSNFGAPGILNIGLGILFLIFSLIPRIWAKRTNLFIGAAMVAWNIRNYFIFAHCEMGYCPEKKIGLYLTLILGLLMLVAAMLPYVPPSRIKR</sequence>
<proteinExistence type="predicted"/>
<name>A0ABP8FPW9_9BACT</name>
<keyword evidence="1" id="KW-1133">Transmembrane helix</keyword>
<feature type="transmembrane region" description="Helical" evidence="1">
    <location>
        <begin position="52"/>
        <end position="72"/>
    </location>
</feature>
<feature type="transmembrane region" description="Helical" evidence="1">
    <location>
        <begin position="12"/>
        <end position="32"/>
    </location>
</feature>
<gene>
    <name evidence="2" type="ORF">GCM10023143_16000</name>
</gene>
<evidence type="ECO:0000256" key="1">
    <source>
        <dbReference type="SAM" id="Phobius"/>
    </source>
</evidence>
<keyword evidence="1" id="KW-0812">Transmembrane</keyword>
<accession>A0ABP8FPW9</accession>
<protein>
    <submittedName>
        <fullName evidence="2">Uncharacterized protein</fullName>
    </submittedName>
</protein>